<protein>
    <submittedName>
        <fullName evidence="2">Uncharacterized protein</fullName>
    </submittedName>
</protein>
<name>A0AA39MRL1_ARMTA</name>
<evidence type="ECO:0000313" key="3">
    <source>
        <dbReference type="Proteomes" id="UP001175211"/>
    </source>
</evidence>
<feature type="region of interest" description="Disordered" evidence="1">
    <location>
        <begin position="131"/>
        <end position="153"/>
    </location>
</feature>
<dbReference type="RefSeq" id="XP_060324768.1">
    <property type="nucleotide sequence ID" value="XM_060470147.1"/>
</dbReference>
<gene>
    <name evidence="2" type="ORF">EV420DRAFT_1484975</name>
</gene>
<feature type="compositionally biased region" description="Basic residues" evidence="1">
    <location>
        <begin position="357"/>
        <end position="367"/>
    </location>
</feature>
<evidence type="ECO:0000256" key="1">
    <source>
        <dbReference type="SAM" id="MobiDB-lite"/>
    </source>
</evidence>
<accession>A0AA39MRL1</accession>
<feature type="compositionally biased region" description="Low complexity" evidence="1">
    <location>
        <begin position="142"/>
        <end position="151"/>
    </location>
</feature>
<evidence type="ECO:0000313" key="2">
    <source>
        <dbReference type="EMBL" id="KAK0443449.1"/>
    </source>
</evidence>
<proteinExistence type="predicted"/>
<dbReference type="Proteomes" id="UP001175211">
    <property type="component" value="Unassembled WGS sequence"/>
</dbReference>
<sequence length="447" mass="50133">MNERETEEMDGTPTWWPAEDCSSKLARRTSDQDKSNPVILLNAPQHLFKTSIKHGTSFPKTININRILSQSYISTFLFAFLGPRRWYRKGRRDRVNSDEVNALFDWVGLMDDVMMAKKNDYARRANVSTCSQDSTSYGRTLPNSTSSPTTNRIPAMKPISSTTCATPTDPPPAGSPLPETTFTITSIFQCYRLLAVSKRNLSGSGEARCSLNTEPKYLGWMSTMANLCILYSCIWTTTGTLDEIHSIDFDLRPVNLTADDLAPSDNPSKMLSYIWKACENGFLDEGDDTQILRLACCRGQGRRPQLDAMRTRSTLTVWDIARTSRVWRYRCMVSALAVDILGRPARARLKRRAVRPLHPSHLHRTHHPSPLNAPPSTSTLRSPRPVVFAPTSTSTIPHHFDGSENDNTGASRRERQYASIHTFVPWEEHDSGKAPIAVLFPGQLMAA</sequence>
<comment type="caution">
    <text evidence="2">The sequence shown here is derived from an EMBL/GenBank/DDBJ whole genome shotgun (WGS) entry which is preliminary data.</text>
</comment>
<dbReference type="EMBL" id="JAUEPS010000058">
    <property type="protein sequence ID" value="KAK0443449.1"/>
    <property type="molecule type" value="Genomic_DNA"/>
</dbReference>
<feature type="compositionally biased region" description="Low complexity" evidence="1">
    <location>
        <begin position="374"/>
        <end position="385"/>
    </location>
</feature>
<reference evidence="2" key="1">
    <citation type="submission" date="2023-06" db="EMBL/GenBank/DDBJ databases">
        <authorList>
            <consortium name="Lawrence Berkeley National Laboratory"/>
            <person name="Ahrendt S."/>
            <person name="Sahu N."/>
            <person name="Indic B."/>
            <person name="Wong-Bajracharya J."/>
            <person name="Merenyi Z."/>
            <person name="Ke H.-M."/>
            <person name="Monk M."/>
            <person name="Kocsube S."/>
            <person name="Drula E."/>
            <person name="Lipzen A."/>
            <person name="Balint B."/>
            <person name="Henrissat B."/>
            <person name="Andreopoulos B."/>
            <person name="Martin F.M."/>
            <person name="Harder C.B."/>
            <person name="Rigling D."/>
            <person name="Ford K.L."/>
            <person name="Foster G.D."/>
            <person name="Pangilinan J."/>
            <person name="Papanicolaou A."/>
            <person name="Barry K."/>
            <person name="LaButti K."/>
            <person name="Viragh M."/>
            <person name="Koriabine M."/>
            <person name="Yan M."/>
            <person name="Riley R."/>
            <person name="Champramary S."/>
            <person name="Plett K.L."/>
            <person name="Tsai I.J."/>
            <person name="Slot J."/>
            <person name="Sipos G."/>
            <person name="Plett J."/>
            <person name="Nagy L.G."/>
            <person name="Grigoriev I.V."/>
        </authorList>
    </citation>
    <scope>NUCLEOTIDE SEQUENCE</scope>
    <source>
        <strain evidence="2">CCBAS 213</strain>
    </source>
</reference>
<dbReference type="GeneID" id="85353695"/>
<dbReference type="AlphaFoldDB" id="A0AA39MRL1"/>
<organism evidence="2 3">
    <name type="scientific">Armillaria tabescens</name>
    <name type="common">Ringless honey mushroom</name>
    <name type="synonym">Agaricus tabescens</name>
    <dbReference type="NCBI Taxonomy" id="1929756"/>
    <lineage>
        <taxon>Eukaryota</taxon>
        <taxon>Fungi</taxon>
        <taxon>Dikarya</taxon>
        <taxon>Basidiomycota</taxon>
        <taxon>Agaricomycotina</taxon>
        <taxon>Agaricomycetes</taxon>
        <taxon>Agaricomycetidae</taxon>
        <taxon>Agaricales</taxon>
        <taxon>Marasmiineae</taxon>
        <taxon>Physalacriaceae</taxon>
        <taxon>Desarmillaria</taxon>
    </lineage>
</organism>
<feature type="region of interest" description="Disordered" evidence="1">
    <location>
        <begin position="357"/>
        <end position="411"/>
    </location>
</feature>
<keyword evidence="3" id="KW-1185">Reference proteome</keyword>